<sequence>MLPTHYGYVEGRFVMKKTIAVLCTLVCSLLVLLQTAFATSATVATSEDYRALGYPDGRKLVRDSAGNEYMAYRKKDSVSGLYQVYVSKSTNGGTTWADTNGGKPISTVTGGDHQRVPSIAIDSHNTLHVVWYGTDSTYNGTDERQIKYSNSTDGGATWTAWRNIAPVSGYSGQVYWEEHPVIYIDGTDNIYIVWEGQDSTYSTNQQTKFIKSTDGGATFTAWKNVYAGGTATNQSRPTIVVDSTGKIFVIAYGNYSGTQNIIVSTSTDGGSTFSNWSAVSASTFEQRHPSAAIDSGDKIHLVWREADSSGKTVIRYSKYISGAFSAPVSISPSAGYYQFFPSISNYSGNQYVVWTETTDASGYPSENPATGKVVYAVKLSGTTTWTKSDLTTYGTNAWASIRWSSHRMNGGTVDIVYSSGSASPYSLKYMTLP</sequence>
<keyword evidence="3" id="KW-1185">Reference proteome</keyword>
<reference evidence="2 3" key="1">
    <citation type="submission" date="2019-07" db="EMBL/GenBank/DDBJ databases">
        <authorList>
            <person name="Kim J."/>
        </authorList>
    </citation>
    <scope>NUCLEOTIDE SEQUENCE [LARGE SCALE GENOMIC DNA]</scope>
    <source>
        <strain evidence="2 3">JC52</strain>
    </source>
</reference>
<dbReference type="Proteomes" id="UP000317036">
    <property type="component" value="Unassembled WGS sequence"/>
</dbReference>
<dbReference type="SUPFAM" id="SSF50939">
    <property type="entry name" value="Sialidases"/>
    <property type="match status" value="1"/>
</dbReference>
<dbReference type="InterPro" id="IPR036278">
    <property type="entry name" value="Sialidase_sf"/>
</dbReference>
<comment type="caution">
    <text evidence="2">The sequence shown here is derived from an EMBL/GenBank/DDBJ whole genome shotgun (WGS) entry which is preliminary data.</text>
</comment>
<dbReference type="CDD" id="cd15482">
    <property type="entry name" value="Sialidase_non-viral"/>
    <property type="match status" value="1"/>
</dbReference>
<gene>
    <name evidence="2" type="ORF">FPZ49_01600</name>
</gene>
<dbReference type="AlphaFoldDB" id="A0A559KIN2"/>
<protein>
    <submittedName>
        <fullName evidence="2">Exo-alpha-sialidase</fullName>
    </submittedName>
</protein>
<dbReference type="Pfam" id="PF13088">
    <property type="entry name" value="BNR_2"/>
    <property type="match status" value="1"/>
</dbReference>
<evidence type="ECO:0000313" key="2">
    <source>
        <dbReference type="EMBL" id="TVY11997.1"/>
    </source>
</evidence>
<evidence type="ECO:0000313" key="3">
    <source>
        <dbReference type="Proteomes" id="UP000317036"/>
    </source>
</evidence>
<dbReference type="EMBL" id="VNJI01000001">
    <property type="protein sequence ID" value="TVY11997.1"/>
    <property type="molecule type" value="Genomic_DNA"/>
</dbReference>
<proteinExistence type="predicted"/>
<dbReference type="OrthoDB" id="41724at2"/>
<feature type="domain" description="Sialidase" evidence="1">
    <location>
        <begin position="126"/>
        <end position="327"/>
    </location>
</feature>
<dbReference type="Gene3D" id="2.120.10.10">
    <property type="match status" value="2"/>
</dbReference>
<name>A0A559KIN2_9BACL</name>
<organism evidence="2 3">
    <name type="scientific">Paenibacillus cremeus</name>
    <dbReference type="NCBI Taxonomy" id="2163881"/>
    <lineage>
        <taxon>Bacteria</taxon>
        <taxon>Bacillati</taxon>
        <taxon>Bacillota</taxon>
        <taxon>Bacilli</taxon>
        <taxon>Bacillales</taxon>
        <taxon>Paenibacillaceae</taxon>
        <taxon>Paenibacillus</taxon>
    </lineage>
</organism>
<dbReference type="InterPro" id="IPR011040">
    <property type="entry name" value="Sialidase"/>
</dbReference>
<accession>A0A559KIN2</accession>
<evidence type="ECO:0000259" key="1">
    <source>
        <dbReference type="Pfam" id="PF13088"/>
    </source>
</evidence>